<feature type="non-terminal residue" evidence="1">
    <location>
        <position position="1"/>
    </location>
</feature>
<dbReference type="Pfam" id="PF04286">
    <property type="entry name" value="DUF445"/>
    <property type="match status" value="1"/>
</dbReference>
<evidence type="ECO:0000313" key="2">
    <source>
        <dbReference type="Proteomes" id="UP001268610"/>
    </source>
</evidence>
<organism evidence="1 2">
    <name type="scientific">Rhizobium hidalgonense</name>
    <dbReference type="NCBI Taxonomy" id="1538159"/>
    <lineage>
        <taxon>Bacteria</taxon>
        <taxon>Pseudomonadati</taxon>
        <taxon>Pseudomonadota</taxon>
        <taxon>Alphaproteobacteria</taxon>
        <taxon>Hyphomicrobiales</taxon>
        <taxon>Rhizobiaceae</taxon>
        <taxon>Rhizobium/Agrobacterium group</taxon>
        <taxon>Rhizobium</taxon>
    </lineage>
</organism>
<evidence type="ECO:0000313" key="1">
    <source>
        <dbReference type="EMBL" id="MDR9778775.1"/>
    </source>
</evidence>
<reference evidence="1" key="1">
    <citation type="submission" date="2023-04" db="EMBL/GenBank/DDBJ databases">
        <title>Genomic characterization of faba bean (Vicia faba) microsymbionts in Mexican soils.</title>
        <authorList>
            <person name="Rivera Orduna F.N."/>
            <person name="Guevara-Luna J."/>
            <person name="Yan J."/>
            <person name="Arroyo-Herrera I."/>
            <person name="Li Y."/>
            <person name="Vasquez-Murrieta M.S."/>
            <person name="Wang E.T."/>
        </authorList>
    </citation>
    <scope>NUCLEOTIDE SEQUENCE</scope>
    <source>
        <strain evidence="1">CH26</strain>
    </source>
</reference>
<proteinExistence type="predicted"/>
<gene>
    <name evidence="1" type="ORF">RJJ65_40220</name>
</gene>
<sequence>VLFRNPFGNIPLPALLREHTEIIPRNKARIAESMGRFVQENFLSPDVVRQSLQRTDVSLMAGQWLAQPSNAKLVVNLIQHTAPRILDFFEQDSISRFMQQNIVQWAKSTDMHQLS</sequence>
<dbReference type="AlphaFoldDB" id="A0AAJ2GZS3"/>
<dbReference type="InterPro" id="IPR007383">
    <property type="entry name" value="DUF445"/>
</dbReference>
<dbReference type="Proteomes" id="UP001268610">
    <property type="component" value="Unassembled WGS sequence"/>
</dbReference>
<protein>
    <submittedName>
        <fullName evidence="1">DUF445 family protein</fullName>
    </submittedName>
</protein>
<dbReference type="RefSeq" id="WP_310866762.1">
    <property type="nucleotide sequence ID" value="NZ_JAVLSF010001201.1"/>
</dbReference>
<comment type="caution">
    <text evidence="1">The sequence shown here is derived from an EMBL/GenBank/DDBJ whole genome shotgun (WGS) entry which is preliminary data.</text>
</comment>
<accession>A0AAJ2GZS3</accession>
<dbReference type="PANTHER" id="PTHR38442:SF1">
    <property type="entry name" value="INNER MEMBRANE PROTEIN"/>
    <property type="match status" value="1"/>
</dbReference>
<dbReference type="GO" id="GO:0005886">
    <property type="term" value="C:plasma membrane"/>
    <property type="evidence" value="ECO:0007669"/>
    <property type="project" value="TreeGrafter"/>
</dbReference>
<dbReference type="EMBL" id="JAVLSF010001201">
    <property type="protein sequence ID" value="MDR9778775.1"/>
    <property type="molecule type" value="Genomic_DNA"/>
</dbReference>
<name>A0AAJ2GZS3_9HYPH</name>
<dbReference type="PANTHER" id="PTHR38442">
    <property type="entry name" value="INNER MEMBRANE PROTEIN-RELATED"/>
    <property type="match status" value="1"/>
</dbReference>
<feature type="non-terminal residue" evidence="1">
    <location>
        <position position="115"/>
    </location>
</feature>